<protein>
    <recommendedName>
        <fullName evidence="2">Amidophosphoribosyltransferase</fullName>
    </recommendedName>
</protein>
<sequence>MDKRLEKVGIKTYLAAIADLALPRICIVCGRELMPGEKHLCLPCLADLPETHFASMSHNPMSDCLNDRIEAHRSRFGLEGGEKYSLAVALFYYRYGAGYKRITQELKYLR</sequence>
<evidence type="ECO:0008006" key="2">
    <source>
        <dbReference type="Google" id="ProtNLM"/>
    </source>
</evidence>
<organism evidence="1">
    <name type="scientific">uncultured bacterium fosmid pJB28H11</name>
    <dbReference type="NCBI Taxonomy" id="1478062"/>
    <lineage>
        <taxon>Bacteria</taxon>
        <taxon>environmental samples</taxon>
    </lineage>
</organism>
<dbReference type="AlphaFoldDB" id="A0A0H3U7E7"/>
<accession>A0A0H3U7E7</accession>
<name>A0A0H3U7E7_9BACT</name>
<feature type="non-terminal residue" evidence="1">
    <location>
        <position position="110"/>
    </location>
</feature>
<reference evidence="1" key="1">
    <citation type="submission" date="2013-08" db="EMBL/GenBank/DDBJ databases">
        <title>Comparison of modified E. coli strains.</title>
        <authorList>
            <person name="Juergensen J."/>
            <person name="Bonge A."/>
            <person name="Streit W.R."/>
        </authorList>
    </citation>
    <scope>NUCLEOTIDE SEQUENCE</scope>
</reference>
<dbReference type="EMBL" id="KF540234">
    <property type="protein sequence ID" value="AIF26474.1"/>
    <property type="molecule type" value="Genomic_DNA"/>
</dbReference>
<proteinExistence type="predicted"/>
<evidence type="ECO:0000313" key="1">
    <source>
        <dbReference type="EMBL" id="AIF26474.1"/>
    </source>
</evidence>